<dbReference type="EMBL" id="WSSB01000003">
    <property type="protein sequence ID" value="MXR36331.1"/>
    <property type="molecule type" value="Genomic_DNA"/>
</dbReference>
<dbReference type="Proteomes" id="UP000467214">
    <property type="component" value="Unassembled WGS sequence"/>
</dbReference>
<evidence type="ECO:0000256" key="1">
    <source>
        <dbReference type="SAM" id="SignalP"/>
    </source>
</evidence>
<reference evidence="3 4" key="1">
    <citation type="submission" date="2019-12" db="EMBL/GenBank/DDBJ databases">
        <title>Neisseriaceae gen. nov. sp. Genome sequencing and assembly.</title>
        <authorList>
            <person name="Liu Z."/>
            <person name="Li A."/>
        </authorList>
    </citation>
    <scope>NUCLEOTIDE SEQUENCE [LARGE SCALE GENOMIC DNA]</scope>
    <source>
        <strain evidence="3 4">B2N2-7</strain>
    </source>
</reference>
<dbReference type="Pfam" id="PF03886">
    <property type="entry name" value="ABC_trans_aux"/>
    <property type="match status" value="1"/>
</dbReference>
<organism evidence="3 4">
    <name type="scientific">Craterilacuibacter sinensis</name>
    <dbReference type="NCBI Taxonomy" id="2686017"/>
    <lineage>
        <taxon>Bacteria</taxon>
        <taxon>Pseudomonadati</taxon>
        <taxon>Pseudomonadota</taxon>
        <taxon>Betaproteobacteria</taxon>
        <taxon>Neisseriales</taxon>
        <taxon>Neisseriaceae</taxon>
        <taxon>Craterilacuibacter</taxon>
    </lineage>
</organism>
<dbReference type="SUPFAM" id="SSF159594">
    <property type="entry name" value="XCC0632-like"/>
    <property type="match status" value="1"/>
</dbReference>
<feature type="domain" description="ABC-type transport auxiliary lipoprotein component" evidence="2">
    <location>
        <begin position="42"/>
        <end position="172"/>
    </location>
</feature>
<keyword evidence="4" id="KW-1185">Reference proteome</keyword>
<comment type="caution">
    <text evidence="3">The sequence shown here is derived from an EMBL/GenBank/DDBJ whole genome shotgun (WGS) entry which is preliminary data.</text>
</comment>
<protein>
    <recommendedName>
        <fullName evidence="2">ABC-type transport auxiliary lipoprotein component domain-containing protein</fullName>
    </recommendedName>
</protein>
<name>A0A845BPE9_9NEIS</name>
<feature type="chain" id="PRO_5032616351" description="ABC-type transport auxiliary lipoprotein component domain-containing protein" evidence="1">
    <location>
        <begin position="19"/>
        <end position="179"/>
    </location>
</feature>
<dbReference type="PROSITE" id="PS51257">
    <property type="entry name" value="PROKAR_LIPOPROTEIN"/>
    <property type="match status" value="1"/>
</dbReference>
<keyword evidence="1" id="KW-0732">Signal</keyword>
<evidence type="ECO:0000313" key="3">
    <source>
        <dbReference type="EMBL" id="MXR36331.1"/>
    </source>
</evidence>
<accession>A0A845BPE9</accession>
<evidence type="ECO:0000259" key="2">
    <source>
        <dbReference type="Pfam" id="PF03886"/>
    </source>
</evidence>
<evidence type="ECO:0000313" key="4">
    <source>
        <dbReference type="Proteomes" id="UP000467214"/>
    </source>
</evidence>
<proteinExistence type="predicted"/>
<dbReference type="InterPro" id="IPR005586">
    <property type="entry name" value="ABC_trans_aux"/>
</dbReference>
<dbReference type="RefSeq" id="WP_160795302.1">
    <property type="nucleotide sequence ID" value="NZ_WSSB01000003.1"/>
</dbReference>
<sequence>MKQRALLLSLLLALGACASAPKVSYYLLQSPATGTTTDLRASIPLEVKLPDYLSGSSIVYRESPVQVSLAQYHQWAEAPDKILARQLSSQLTALQPPATATPAGKIQVVFEQFNGSYQGYAQLTGRYSYLDEKGKVRLSRPFDIQAMQRGDGYPALIEALSRGTTQLAGEIAQQIRLSP</sequence>
<dbReference type="AlphaFoldDB" id="A0A845BPE9"/>
<dbReference type="Gene3D" id="3.40.50.10610">
    <property type="entry name" value="ABC-type transport auxiliary lipoprotein component"/>
    <property type="match status" value="1"/>
</dbReference>
<gene>
    <name evidence="3" type="ORF">GQF02_05000</name>
</gene>
<feature type="signal peptide" evidence="1">
    <location>
        <begin position="1"/>
        <end position="18"/>
    </location>
</feature>